<feature type="domain" description="2EXR" evidence="1">
    <location>
        <begin position="32"/>
        <end position="135"/>
    </location>
</feature>
<dbReference type="Proteomes" id="UP000070700">
    <property type="component" value="Unassembled WGS sequence"/>
</dbReference>
<dbReference type="OrthoDB" id="3445278at2759"/>
<evidence type="ECO:0000259" key="1">
    <source>
        <dbReference type="Pfam" id="PF20150"/>
    </source>
</evidence>
<dbReference type="GeneID" id="28823549"/>
<protein>
    <recommendedName>
        <fullName evidence="1">2EXR domain-containing protein</fullName>
    </recommendedName>
</protein>
<proteinExistence type="predicted"/>
<gene>
    <name evidence="2" type="ORF">LY89DRAFT_679191</name>
</gene>
<dbReference type="PANTHER" id="PTHR35910">
    <property type="entry name" value="2EXR DOMAIN-CONTAINING PROTEIN"/>
    <property type="match status" value="1"/>
</dbReference>
<reference evidence="2 3" key="1">
    <citation type="submission" date="2015-10" db="EMBL/GenBank/DDBJ databases">
        <title>Full genome of DAOMC 229536 Phialocephala scopiformis, a fungal endophyte of spruce producing the potent anti-insectan compound rugulosin.</title>
        <authorList>
            <consortium name="DOE Joint Genome Institute"/>
            <person name="Walker A.K."/>
            <person name="Frasz S.L."/>
            <person name="Seifert K.A."/>
            <person name="Miller J.D."/>
            <person name="Mondo S.J."/>
            <person name="Labutti K."/>
            <person name="Lipzen A."/>
            <person name="Dockter R."/>
            <person name="Kennedy M."/>
            <person name="Grigoriev I.V."/>
            <person name="Spatafora J.W."/>
        </authorList>
    </citation>
    <scope>NUCLEOTIDE SEQUENCE [LARGE SCALE GENOMIC DNA]</scope>
    <source>
        <strain evidence="2 3">CBS 120377</strain>
    </source>
</reference>
<accession>A0A194XUU6</accession>
<dbReference type="AlphaFoldDB" id="A0A194XUU6"/>
<dbReference type="PANTHER" id="PTHR35910:SF6">
    <property type="entry name" value="2EXR DOMAIN-CONTAINING PROTEIN"/>
    <property type="match status" value="1"/>
</dbReference>
<dbReference type="KEGG" id="psco:LY89DRAFT_679191"/>
<sequence length="287" mass="33399">MRQRRIDGFLVPFVSPSGRVAAQFQRLPLTEFPRFKDLPIELRISIWELASHQQRNLDIWNRELWTSDSSEDEERSVPHLLFTTQPPPSVLQACHESREEALKYYTFDFGTTYHDRDCTVTTQAKVYVNWAVDRICLMEPYELFQFSDDRQDPSKGRLVDLVNTLESKGRYLAINVFTMGDIAYTTARGSYVEHPAFCETLPKMGGLQELILFNTYLCRHKLKGTIVFDSISEESIDMLELVGAEEEIDVYFLEHPDFNDKTKQWYESLNVDLRRFKIIAGNDDSGK</sequence>
<dbReference type="EMBL" id="KQ947404">
    <property type="protein sequence ID" value="KUJ23911.1"/>
    <property type="molecule type" value="Genomic_DNA"/>
</dbReference>
<dbReference type="InParanoid" id="A0A194XUU6"/>
<dbReference type="Pfam" id="PF20150">
    <property type="entry name" value="2EXR"/>
    <property type="match status" value="1"/>
</dbReference>
<dbReference type="RefSeq" id="XP_018078266.1">
    <property type="nucleotide sequence ID" value="XM_018213823.1"/>
</dbReference>
<organism evidence="2 3">
    <name type="scientific">Mollisia scopiformis</name>
    <name type="common">Conifer needle endophyte fungus</name>
    <name type="synonym">Phialocephala scopiformis</name>
    <dbReference type="NCBI Taxonomy" id="149040"/>
    <lineage>
        <taxon>Eukaryota</taxon>
        <taxon>Fungi</taxon>
        <taxon>Dikarya</taxon>
        <taxon>Ascomycota</taxon>
        <taxon>Pezizomycotina</taxon>
        <taxon>Leotiomycetes</taxon>
        <taxon>Helotiales</taxon>
        <taxon>Mollisiaceae</taxon>
        <taxon>Mollisia</taxon>
    </lineage>
</organism>
<keyword evidence="3" id="KW-1185">Reference proteome</keyword>
<name>A0A194XUU6_MOLSC</name>
<dbReference type="InterPro" id="IPR045518">
    <property type="entry name" value="2EXR"/>
</dbReference>
<evidence type="ECO:0000313" key="2">
    <source>
        <dbReference type="EMBL" id="KUJ23911.1"/>
    </source>
</evidence>
<evidence type="ECO:0000313" key="3">
    <source>
        <dbReference type="Proteomes" id="UP000070700"/>
    </source>
</evidence>